<feature type="region of interest" description="Disordered" evidence="1">
    <location>
        <begin position="469"/>
        <end position="491"/>
    </location>
</feature>
<dbReference type="RefSeq" id="XP_002670265.1">
    <property type="nucleotide sequence ID" value="XM_002670219.1"/>
</dbReference>
<gene>
    <name evidence="2" type="ORF">NAEGRDRAFT_74754</name>
</gene>
<feature type="region of interest" description="Disordered" evidence="1">
    <location>
        <begin position="185"/>
        <end position="237"/>
    </location>
</feature>
<protein>
    <submittedName>
        <fullName evidence="2">Predicted protein</fullName>
    </submittedName>
</protein>
<organism evidence="3">
    <name type="scientific">Naegleria gruberi</name>
    <name type="common">Amoeba</name>
    <dbReference type="NCBI Taxonomy" id="5762"/>
    <lineage>
        <taxon>Eukaryota</taxon>
        <taxon>Discoba</taxon>
        <taxon>Heterolobosea</taxon>
        <taxon>Tetramitia</taxon>
        <taxon>Eutetramitia</taxon>
        <taxon>Vahlkampfiidae</taxon>
        <taxon>Naegleria</taxon>
    </lineage>
</organism>
<dbReference type="AlphaFoldDB" id="D2W071"/>
<name>D2W071_NAEGR</name>
<feature type="compositionally biased region" description="Polar residues" evidence="1">
    <location>
        <begin position="215"/>
        <end position="231"/>
    </location>
</feature>
<feature type="compositionally biased region" description="Polar residues" evidence="1">
    <location>
        <begin position="265"/>
        <end position="286"/>
    </location>
</feature>
<dbReference type="GeneID" id="8857397"/>
<feature type="compositionally biased region" description="Low complexity" evidence="1">
    <location>
        <begin position="479"/>
        <end position="491"/>
    </location>
</feature>
<dbReference type="EMBL" id="GG738917">
    <property type="protein sequence ID" value="EFC37521.1"/>
    <property type="molecule type" value="Genomic_DNA"/>
</dbReference>
<evidence type="ECO:0000313" key="3">
    <source>
        <dbReference type="Proteomes" id="UP000006671"/>
    </source>
</evidence>
<sequence>MGVDGSNSGNFTEVSNMIANMEQNKQLFETITSRATFARHHRKPQTSNSTENLETRTTSNNLYENLLETKGENIIGRKSSNSSWTVEEIPLSSRQSKNLMETLNETQLNLTVIVQDESDDAIIRSESVKSDESITILNELYDENSISETENYSNRMNENKRTPIQSSTSKKLKFDALIPNSIKNMFLSTKRSQPSNSLYEEEKPKKNTKNRKSPSLRNEGDSNSSTSSPIATPNVLDSIDNNENIISNWISIFENLQKSQKEGNDSTSTSKNGSIITVSSPPNTTTIDNSNNTQFCMNGKEFIDLIRMSYQNLCKSNLVTLDGKVLYAFVSTLITMNLMVESSTTIVSNDENSIRLSLASNLCRNETLFETLNLTLYPERIKQEKEKVFDASLQFLKHQVTCQPPCAQIFNSQTNNSTASSNFNDRNEQELNIDKNMLLQRRESKLLLSFEEFLTVNNQCKMGSSLSHEDLKKMHHKQQQQTWQSPIQQQT</sequence>
<feature type="compositionally biased region" description="Polar residues" evidence="1">
    <location>
        <begin position="185"/>
        <end position="198"/>
    </location>
</feature>
<dbReference type="Proteomes" id="UP000006671">
    <property type="component" value="Unassembled WGS sequence"/>
</dbReference>
<feature type="region of interest" description="Disordered" evidence="1">
    <location>
        <begin position="261"/>
        <end position="286"/>
    </location>
</feature>
<proteinExistence type="predicted"/>
<keyword evidence="3" id="KW-1185">Reference proteome</keyword>
<dbReference type="VEuPathDB" id="AmoebaDB:NAEGRDRAFT_74754"/>
<evidence type="ECO:0000256" key="1">
    <source>
        <dbReference type="SAM" id="MobiDB-lite"/>
    </source>
</evidence>
<dbReference type="KEGG" id="ngr:NAEGRDRAFT_74754"/>
<accession>D2W071</accession>
<evidence type="ECO:0000313" key="2">
    <source>
        <dbReference type="EMBL" id="EFC37521.1"/>
    </source>
</evidence>
<dbReference type="InParanoid" id="D2W071"/>
<reference evidence="2 3" key="1">
    <citation type="journal article" date="2010" name="Cell">
        <title>The genome of Naegleria gruberi illuminates early eukaryotic versatility.</title>
        <authorList>
            <person name="Fritz-Laylin L.K."/>
            <person name="Prochnik S.E."/>
            <person name="Ginger M.L."/>
            <person name="Dacks J.B."/>
            <person name="Carpenter M.L."/>
            <person name="Field M.C."/>
            <person name="Kuo A."/>
            <person name="Paredez A."/>
            <person name="Chapman J."/>
            <person name="Pham J."/>
            <person name="Shu S."/>
            <person name="Neupane R."/>
            <person name="Cipriano M."/>
            <person name="Mancuso J."/>
            <person name="Tu H."/>
            <person name="Salamov A."/>
            <person name="Lindquist E."/>
            <person name="Shapiro H."/>
            <person name="Lucas S."/>
            <person name="Grigoriev I.V."/>
            <person name="Cande W.Z."/>
            <person name="Fulton C."/>
            <person name="Rokhsar D.S."/>
            <person name="Dawson S.C."/>
        </authorList>
    </citation>
    <scope>NUCLEOTIDE SEQUENCE [LARGE SCALE GENOMIC DNA]</scope>
    <source>
        <strain evidence="2 3">NEG-M</strain>
    </source>
</reference>
<feature type="region of interest" description="Disordered" evidence="1">
    <location>
        <begin position="148"/>
        <end position="168"/>
    </location>
</feature>